<proteinExistence type="predicted"/>
<name>A0AAE3P3K9_9BACT</name>
<dbReference type="EMBL" id="JAPHEG010000002">
    <property type="protein sequence ID" value="MDF2953176.1"/>
    <property type="molecule type" value="Genomic_DNA"/>
</dbReference>
<evidence type="ECO:0000313" key="2">
    <source>
        <dbReference type="Proteomes" id="UP001144110"/>
    </source>
</evidence>
<dbReference type="PROSITE" id="PS51257">
    <property type="entry name" value="PROKAR_LIPOPROTEIN"/>
    <property type="match status" value="1"/>
</dbReference>
<dbReference type="Gene3D" id="2.30.30.830">
    <property type="match status" value="1"/>
</dbReference>
<accession>A0AAE3P3K9</accession>
<sequence>MKRITIVLLFVLLGVIGCSHKEENKITTKGFIKKAEKEDIELKKWIKALEEKPYKISIQKLKNPFVSPEILKLVTARKEKISLELVGILEKNGERIALLQDNTKKGYIVKTGNRIGNIAILEIGLDYVLIEEEEINIYGEKEKNKRILYLKKE</sequence>
<reference evidence="1" key="1">
    <citation type="submission" date="2022-11" db="EMBL/GenBank/DDBJ databases">
        <title>Candidatus Alkanophaga archaea from heated hydrothermal vent sediment oxidize petroleum alkanes.</title>
        <authorList>
            <person name="Zehnle H."/>
            <person name="Laso-Perez R."/>
            <person name="Lipp J."/>
            <person name="Teske A."/>
            <person name="Wegener G."/>
        </authorList>
    </citation>
    <scope>NUCLEOTIDE SEQUENCE</scope>
    <source>
        <strain evidence="1">MCA70</strain>
    </source>
</reference>
<protein>
    <recommendedName>
        <fullName evidence="3">Pilus assembly protein PilP</fullName>
    </recommendedName>
</protein>
<comment type="caution">
    <text evidence="1">The sequence shown here is derived from an EMBL/GenBank/DDBJ whole genome shotgun (WGS) entry which is preliminary data.</text>
</comment>
<dbReference type="Proteomes" id="UP001144110">
    <property type="component" value="Unassembled WGS sequence"/>
</dbReference>
<dbReference type="AlphaFoldDB" id="A0AAE3P3K9"/>
<evidence type="ECO:0000313" key="1">
    <source>
        <dbReference type="EMBL" id="MDF2953176.1"/>
    </source>
</evidence>
<organism evidence="1 2">
    <name type="scientific">Candidatus Thermodesulfobacterium syntrophicum</name>
    <dbReference type="NCBI Taxonomy" id="3060442"/>
    <lineage>
        <taxon>Bacteria</taxon>
        <taxon>Pseudomonadati</taxon>
        <taxon>Thermodesulfobacteriota</taxon>
        <taxon>Thermodesulfobacteria</taxon>
        <taxon>Thermodesulfobacteriales</taxon>
        <taxon>Thermodesulfobacteriaceae</taxon>
        <taxon>Thermodesulfobacterium</taxon>
    </lineage>
</organism>
<evidence type="ECO:0008006" key="3">
    <source>
        <dbReference type="Google" id="ProtNLM"/>
    </source>
</evidence>
<gene>
    <name evidence="1" type="ORF">OD816_000421</name>
</gene>